<sequence>MSSYQRPKFYRSESEMSPGPPGGVSPPVLVPGSAPPIHSGHHHFQHHYHQTPPGKLRDRSPRLSAEMRKNRDATSTSSGGSSTMMQHRGSITQCSGIGSIGLPILGGRGRGVMSDSHMQRTFNEAMRQRRTSLPANSLSLNGTKSLITGSSLSEAKGLIADMLMNKELPGNVATCLRAVATLLEQRPLPINGLLSEYGLPSVIENPYGGESMVIGIKQKILDNFFRTSKLTSVFDLIETHPYTFTLSSFISVVIKDVKKCYTDKMLVIL</sequence>
<feature type="compositionally biased region" description="Low complexity" evidence="1">
    <location>
        <begin position="25"/>
        <end position="38"/>
    </location>
</feature>
<evidence type="ECO:0000256" key="1">
    <source>
        <dbReference type="SAM" id="MobiDB-lite"/>
    </source>
</evidence>
<dbReference type="EMBL" id="PDUG01000002">
    <property type="protein sequence ID" value="PIC47490.1"/>
    <property type="molecule type" value="Genomic_DNA"/>
</dbReference>
<feature type="compositionally biased region" description="Basic residues" evidence="1">
    <location>
        <begin position="39"/>
        <end position="49"/>
    </location>
</feature>
<feature type="compositionally biased region" description="Basic and acidic residues" evidence="1">
    <location>
        <begin position="55"/>
        <end position="72"/>
    </location>
</feature>
<feature type="compositionally biased region" description="Low complexity" evidence="1">
    <location>
        <begin position="74"/>
        <end position="83"/>
    </location>
</feature>
<name>A0A2G5V6Y0_9PELO</name>
<keyword evidence="3" id="KW-1185">Reference proteome</keyword>
<dbReference type="AlphaFoldDB" id="A0A2G5V6Y0"/>
<gene>
    <name evidence="2" type="primary">Cnig_chr_II.g6833</name>
    <name evidence="2" type="ORF">B9Z55_006833</name>
</gene>
<reference evidence="3" key="1">
    <citation type="submission" date="2017-10" db="EMBL/GenBank/DDBJ databases">
        <title>Rapid genome shrinkage in a self-fertile nematode reveals novel sperm competition proteins.</title>
        <authorList>
            <person name="Yin D."/>
            <person name="Schwarz E.M."/>
            <person name="Thomas C.G."/>
            <person name="Felde R.L."/>
            <person name="Korf I.F."/>
            <person name="Cutter A.D."/>
            <person name="Schartner C.M."/>
            <person name="Ralston E.J."/>
            <person name="Meyer B.J."/>
            <person name="Haag E.S."/>
        </authorList>
    </citation>
    <scope>NUCLEOTIDE SEQUENCE [LARGE SCALE GENOMIC DNA]</scope>
    <source>
        <strain evidence="3">JU1422</strain>
    </source>
</reference>
<organism evidence="2 3">
    <name type="scientific">Caenorhabditis nigoni</name>
    <dbReference type="NCBI Taxonomy" id="1611254"/>
    <lineage>
        <taxon>Eukaryota</taxon>
        <taxon>Metazoa</taxon>
        <taxon>Ecdysozoa</taxon>
        <taxon>Nematoda</taxon>
        <taxon>Chromadorea</taxon>
        <taxon>Rhabditida</taxon>
        <taxon>Rhabditina</taxon>
        <taxon>Rhabditomorpha</taxon>
        <taxon>Rhabditoidea</taxon>
        <taxon>Rhabditidae</taxon>
        <taxon>Peloderinae</taxon>
        <taxon>Caenorhabditis</taxon>
    </lineage>
</organism>
<evidence type="ECO:0000313" key="3">
    <source>
        <dbReference type="Proteomes" id="UP000230233"/>
    </source>
</evidence>
<dbReference type="STRING" id="1611254.A0A2G5V6Y0"/>
<dbReference type="OrthoDB" id="5827018at2759"/>
<dbReference type="Proteomes" id="UP000230233">
    <property type="component" value="Chromosome II"/>
</dbReference>
<protein>
    <submittedName>
        <fullName evidence="2">Uncharacterized protein</fullName>
    </submittedName>
</protein>
<comment type="caution">
    <text evidence="2">The sequence shown here is derived from an EMBL/GenBank/DDBJ whole genome shotgun (WGS) entry which is preliminary data.</text>
</comment>
<feature type="region of interest" description="Disordered" evidence="1">
    <location>
        <begin position="1"/>
        <end position="86"/>
    </location>
</feature>
<proteinExistence type="predicted"/>
<evidence type="ECO:0000313" key="2">
    <source>
        <dbReference type="EMBL" id="PIC47490.1"/>
    </source>
</evidence>
<accession>A0A2G5V6Y0</accession>